<reference evidence="3" key="1">
    <citation type="journal article" date="2019" name="J. Bacteriol.">
        <title>A Mutagenic Screen Identifies a TonB-Dependent Receptor Required for the Lanthanide Metal Switch in the Type I Methanotroph 'Methylotuvimicrobium buryatense' 5GB1C.</title>
        <authorList>
            <person name="Groom J.D."/>
            <person name="Ford S.M."/>
            <person name="Pesesky M.W."/>
            <person name="Lidstrom M.E."/>
        </authorList>
    </citation>
    <scope>NUCLEOTIDE SEQUENCE [LARGE SCALE GENOMIC DNA]</scope>
    <source>
        <strain evidence="3">5GB1C</strain>
    </source>
</reference>
<dbReference type="SUPFAM" id="SSF56281">
    <property type="entry name" value="Metallo-hydrolase/oxidoreductase"/>
    <property type="match status" value="1"/>
</dbReference>
<sequence length="293" mass="33291">MQLKFRGVRGSIPTPGPNTVKYGGNTTCIEIRTDSGELIILDAGTGIYSLSQQLDKDKPVDAHIFITHTHWDHIQGLPFFAPAFMPGNQITIYGGLDPVTQQGIQRALAVQLQYSFFPIREAELKATVRYVTLTPGKSVMVGDARITPLLLNHPVLNFGYRIECGGQSVFFTGDYEPLFNIYRPDDQEYESFQSMVDERFLEVCAFIRGVDALIVDASYTEEEYVFKRGWGHGTYQSGLNLAVRSNVKRLFFTHHEPNRTDMDLDNIYRQLLEQHQKLDIELNMAREGVEYVI</sequence>
<dbReference type="Pfam" id="PF12706">
    <property type="entry name" value="Lactamase_B_2"/>
    <property type="match status" value="1"/>
</dbReference>
<keyword evidence="3" id="KW-1185">Reference proteome</keyword>
<dbReference type="InterPro" id="IPR001279">
    <property type="entry name" value="Metallo-B-lactamas"/>
</dbReference>
<dbReference type="STRING" id="675511.GCA_000341735_02514"/>
<organism evidence="2 3">
    <name type="scientific">Methylotuvimicrobium buryatense</name>
    <name type="common">Methylomicrobium buryatense</name>
    <dbReference type="NCBI Taxonomy" id="95641"/>
    <lineage>
        <taxon>Bacteria</taxon>
        <taxon>Pseudomonadati</taxon>
        <taxon>Pseudomonadota</taxon>
        <taxon>Gammaproteobacteria</taxon>
        <taxon>Methylococcales</taxon>
        <taxon>Methylococcaceae</taxon>
        <taxon>Methylotuvimicrobium</taxon>
    </lineage>
</organism>
<accession>A0A4P9UJA2</accession>
<dbReference type="EMBL" id="CP035467">
    <property type="protein sequence ID" value="QCW81239.1"/>
    <property type="molecule type" value="Genomic_DNA"/>
</dbReference>
<gene>
    <name evidence="2" type="ORF">EQU24_02450</name>
</gene>
<dbReference type="InterPro" id="IPR036866">
    <property type="entry name" value="RibonucZ/Hydroxyglut_hydro"/>
</dbReference>
<evidence type="ECO:0000259" key="1">
    <source>
        <dbReference type="SMART" id="SM00849"/>
    </source>
</evidence>
<dbReference type="GO" id="GO:0016787">
    <property type="term" value="F:hydrolase activity"/>
    <property type="evidence" value="ECO:0007669"/>
    <property type="project" value="UniProtKB-KW"/>
</dbReference>
<dbReference type="PANTHER" id="PTHR42663:SF4">
    <property type="entry name" value="SLL1036 PROTEIN"/>
    <property type="match status" value="1"/>
</dbReference>
<dbReference type="RefSeq" id="WP_017841022.1">
    <property type="nucleotide sequence ID" value="NZ_CP035467.1"/>
</dbReference>
<dbReference type="CDD" id="cd07715">
    <property type="entry name" value="TaR3-like_MBL-fold"/>
    <property type="match status" value="1"/>
</dbReference>
<dbReference type="Proteomes" id="UP000305881">
    <property type="component" value="Chromosome"/>
</dbReference>
<dbReference type="PANTHER" id="PTHR42663">
    <property type="entry name" value="HYDROLASE C777.06C-RELATED-RELATED"/>
    <property type="match status" value="1"/>
</dbReference>
<evidence type="ECO:0000313" key="3">
    <source>
        <dbReference type="Proteomes" id="UP000305881"/>
    </source>
</evidence>
<evidence type="ECO:0000313" key="2">
    <source>
        <dbReference type="EMBL" id="QCW81239.1"/>
    </source>
</evidence>
<feature type="domain" description="Metallo-beta-lactamase" evidence="1">
    <location>
        <begin position="25"/>
        <end position="210"/>
    </location>
</feature>
<dbReference type="KEGG" id="mbur:EQU24_02450"/>
<dbReference type="Gene3D" id="3.60.15.10">
    <property type="entry name" value="Ribonuclease Z/Hydroxyacylglutathione hydrolase-like"/>
    <property type="match status" value="1"/>
</dbReference>
<dbReference type="AlphaFoldDB" id="A0A4P9UJA2"/>
<dbReference type="OrthoDB" id="9803916at2"/>
<name>A0A4P9UJA2_METBY</name>
<proteinExistence type="predicted"/>
<dbReference type="SMART" id="SM00849">
    <property type="entry name" value="Lactamase_B"/>
    <property type="match status" value="1"/>
</dbReference>
<protein>
    <submittedName>
        <fullName evidence="2">MBL fold metallo-hydrolase</fullName>
    </submittedName>
</protein>